<feature type="region of interest" description="Disordered" evidence="2">
    <location>
        <begin position="516"/>
        <end position="559"/>
    </location>
</feature>
<feature type="region of interest" description="Disordered" evidence="2">
    <location>
        <begin position="245"/>
        <end position="290"/>
    </location>
</feature>
<sequence length="632" mass="65442">EPRAEYLNTLRFISFKAWRGTKPSPGCTAMSSPSHTQSSVASTVFAVGLGVGVAAVAGVAVGAMFGASALSIAAASKQQARPPLTAKDLRRDEEGRILNWRSALRIIQQGGISPELRGTLWPFLLGVFSPDSTEQARARELARLRGVYAQLLRVCERLEAEARAAAAAAAAPGRPDSPSKAARAAVAFGEAHRIIVMDGLRTDLRGGEDRGVDPGAGLSVLPISLDGGAPDILLVRREEDEGDAAARGAAGAGEAWDGASECDGGGAAAHAAAGPAGSGSPPSTPEPRHWDSRAARDALAAMPEGAAHAPRTLRLIRLLSAYSVHDPETGYCQGMSDLAAVVVMLVPDEALAFACFERVMRHARRNFRHDETGIKHQLLQLAHILSDTDPPLYARLRALDSGDCMFAYRMVVVMLRRELPLPRVLLVWEAAWAHAAAAGRGDGVPVAAGGWGRGEAPCDGADQSRGLSDVEATDAALGASLLRDGGKVAGGGEARHAADGAISGSQAASVEAAALPAEAPGPPPTAGAGQAADKTTAGGQPPAIAKRTPSQTGSAAAYAGGTSIPPPDFVLQFIAAVVRGQRRQVMSCCHGTDDVLRLFSGVQIDFWLSLAQAQKQYKAYSQGGRVPRAGAQ</sequence>
<dbReference type="SMART" id="SM00164">
    <property type="entry name" value="TBC"/>
    <property type="match status" value="1"/>
</dbReference>
<dbReference type="Gene3D" id="1.10.8.270">
    <property type="entry name" value="putative rabgap domain of human tbc1 domain family member 14 like domains"/>
    <property type="match status" value="1"/>
</dbReference>
<keyword evidence="3" id="KW-0472">Membrane</keyword>
<dbReference type="AlphaFoldDB" id="A0A1D1ZX93"/>
<evidence type="ECO:0000256" key="3">
    <source>
        <dbReference type="SAM" id="Phobius"/>
    </source>
</evidence>
<evidence type="ECO:0000259" key="4">
    <source>
        <dbReference type="PROSITE" id="PS50086"/>
    </source>
</evidence>
<feature type="compositionally biased region" description="Low complexity" evidence="2">
    <location>
        <begin position="245"/>
        <end position="259"/>
    </location>
</feature>
<reference evidence="5" key="1">
    <citation type="submission" date="2015-08" db="EMBL/GenBank/DDBJ databases">
        <authorList>
            <person name="Babu N.S."/>
            <person name="Beckwith C.J."/>
            <person name="Beseler K.G."/>
            <person name="Brison A."/>
            <person name="Carone J.V."/>
            <person name="Caskin T.P."/>
            <person name="Diamond M."/>
            <person name="Durham M.E."/>
            <person name="Foxe J.M."/>
            <person name="Go M."/>
            <person name="Henderson B.A."/>
            <person name="Jones I.B."/>
            <person name="McGettigan J.A."/>
            <person name="Micheletti S.J."/>
            <person name="Nasrallah M.E."/>
            <person name="Ortiz D."/>
            <person name="Piller C.R."/>
            <person name="Privatt S.R."/>
            <person name="Schneider S.L."/>
            <person name="Sharp S."/>
            <person name="Smith T.C."/>
            <person name="Stanton J.D."/>
            <person name="Ullery H.E."/>
            <person name="Wilson R.J."/>
            <person name="Serrano M.G."/>
            <person name="Buck G."/>
            <person name="Lee V."/>
            <person name="Wang Y."/>
            <person name="Carvalho R."/>
            <person name="Voegtly L."/>
            <person name="Shi R."/>
            <person name="Duckworth R."/>
            <person name="Johnson A."/>
            <person name="Loviza R."/>
            <person name="Walstead R."/>
            <person name="Shah Z."/>
            <person name="Kiflezghi M."/>
            <person name="Wade K."/>
            <person name="Ball S.L."/>
            <person name="Bradley K.W."/>
            <person name="Asai D.J."/>
            <person name="Bowman C.A."/>
            <person name="Russell D.A."/>
            <person name="Pope W.H."/>
            <person name="Jacobs-Sera D."/>
            <person name="Hendrix R.W."/>
            <person name="Hatfull G.F."/>
        </authorList>
    </citation>
    <scope>NUCLEOTIDE SEQUENCE</scope>
</reference>
<proteinExistence type="predicted"/>
<feature type="transmembrane region" description="Helical" evidence="3">
    <location>
        <begin position="40"/>
        <end position="73"/>
    </location>
</feature>
<dbReference type="InterPro" id="IPR000195">
    <property type="entry name" value="Rab-GAP-TBC_dom"/>
</dbReference>
<feature type="domain" description="Rab-GAP TBC" evidence="4">
    <location>
        <begin position="111"/>
        <end position="435"/>
    </location>
</feature>
<evidence type="ECO:0000256" key="2">
    <source>
        <dbReference type="SAM" id="MobiDB-lite"/>
    </source>
</evidence>
<dbReference type="Pfam" id="PF00566">
    <property type="entry name" value="RabGAP-TBC"/>
    <property type="match status" value="1"/>
</dbReference>
<evidence type="ECO:0000256" key="1">
    <source>
        <dbReference type="SAM" id="Coils"/>
    </source>
</evidence>
<gene>
    <name evidence="5" type="ORF">g.33819</name>
</gene>
<name>A0A1D1ZX93_AUXPR</name>
<evidence type="ECO:0000313" key="5">
    <source>
        <dbReference type="EMBL" id="JAT71570.1"/>
    </source>
</evidence>
<dbReference type="GO" id="GO:0005096">
    <property type="term" value="F:GTPase activator activity"/>
    <property type="evidence" value="ECO:0007669"/>
    <property type="project" value="TreeGrafter"/>
</dbReference>
<dbReference type="Gene3D" id="1.10.472.80">
    <property type="entry name" value="Ypt/Rab-GAP domain of gyp1p, domain 3"/>
    <property type="match status" value="1"/>
</dbReference>
<feature type="non-terminal residue" evidence="5">
    <location>
        <position position="1"/>
    </location>
</feature>
<dbReference type="PROSITE" id="PS50086">
    <property type="entry name" value="TBC_RABGAP"/>
    <property type="match status" value="1"/>
</dbReference>
<keyword evidence="3" id="KW-0812">Transmembrane</keyword>
<organism evidence="5">
    <name type="scientific">Auxenochlorella protothecoides</name>
    <name type="common">Green microalga</name>
    <name type="synonym">Chlorella protothecoides</name>
    <dbReference type="NCBI Taxonomy" id="3075"/>
    <lineage>
        <taxon>Eukaryota</taxon>
        <taxon>Viridiplantae</taxon>
        <taxon>Chlorophyta</taxon>
        <taxon>core chlorophytes</taxon>
        <taxon>Trebouxiophyceae</taxon>
        <taxon>Chlorellales</taxon>
        <taxon>Chlorellaceae</taxon>
        <taxon>Auxenochlorella</taxon>
    </lineage>
</organism>
<feature type="coiled-coil region" evidence="1">
    <location>
        <begin position="141"/>
        <end position="168"/>
    </location>
</feature>
<keyword evidence="1" id="KW-0175">Coiled coil</keyword>
<protein>
    <recommendedName>
        <fullName evidence="4">Rab-GAP TBC domain-containing protein</fullName>
    </recommendedName>
</protein>
<keyword evidence="3" id="KW-1133">Transmembrane helix</keyword>
<accession>A0A1D1ZX93</accession>
<dbReference type="PANTHER" id="PTHR22957">
    <property type="entry name" value="TBC1 DOMAIN FAMILY MEMBER GTPASE-ACTIVATING PROTEIN"/>
    <property type="match status" value="1"/>
</dbReference>
<dbReference type="SUPFAM" id="SSF47923">
    <property type="entry name" value="Ypt/Rab-GAP domain of gyp1p"/>
    <property type="match status" value="2"/>
</dbReference>
<dbReference type="InterPro" id="IPR035969">
    <property type="entry name" value="Rab-GAP_TBC_sf"/>
</dbReference>
<dbReference type="EMBL" id="GDKF01007052">
    <property type="protein sequence ID" value="JAT71570.1"/>
    <property type="molecule type" value="Transcribed_RNA"/>
</dbReference>
<dbReference type="PANTHER" id="PTHR22957:SF507">
    <property type="entry name" value="OS08G0547200 PROTEIN"/>
    <property type="match status" value="1"/>
</dbReference>
<feature type="compositionally biased region" description="Low complexity" evidence="2">
    <location>
        <begin position="268"/>
        <end position="281"/>
    </location>
</feature>